<dbReference type="PANTHER" id="PTHR48094:SF12">
    <property type="entry name" value="PARKINSON DISEASE PROTEIN 7 HOMOLOG"/>
    <property type="match status" value="1"/>
</dbReference>
<feature type="domain" description="DJ-1/PfpI" evidence="3">
    <location>
        <begin position="4"/>
        <end position="169"/>
    </location>
</feature>
<dbReference type="InterPro" id="IPR029062">
    <property type="entry name" value="Class_I_gatase-like"/>
</dbReference>
<dbReference type="NCBIfam" id="TIGR01383">
    <property type="entry name" value="not_thiJ"/>
    <property type="match status" value="1"/>
</dbReference>
<sequence length="188" mass="19911">MAEKKALVILAEGAEEMETVIPVDVLRRAGVKVTLAGLAGKDPVKCSRDVTIKPDNSLEEAWSAGAHFDVVILPGGNDGSKNLAQSSLVKRVLEEQVKRQGLIAAICAGPTALKAHGIAKGAKITSYPTVKDQLTADYQYVEERVVKDGQIITSRGPGTSFEFALAIVEALVGKEKADSVKAPLLLLH</sequence>
<dbReference type="OrthoDB" id="543156at2759"/>
<organism evidence="4 5">
    <name type="scientific">Hypsibius exemplaris</name>
    <name type="common">Freshwater tardigrade</name>
    <dbReference type="NCBI Taxonomy" id="2072580"/>
    <lineage>
        <taxon>Eukaryota</taxon>
        <taxon>Metazoa</taxon>
        <taxon>Ecdysozoa</taxon>
        <taxon>Tardigrada</taxon>
        <taxon>Eutardigrada</taxon>
        <taxon>Parachela</taxon>
        <taxon>Hypsibioidea</taxon>
        <taxon>Hypsibiidae</taxon>
        <taxon>Hypsibius</taxon>
    </lineage>
</organism>
<protein>
    <submittedName>
        <fullName evidence="4">Protein deglycase DJ-1</fullName>
    </submittedName>
</protein>
<dbReference type="GO" id="GO:0046295">
    <property type="term" value="P:glycolate biosynthetic process"/>
    <property type="evidence" value="ECO:0007669"/>
    <property type="project" value="TreeGrafter"/>
</dbReference>
<proteinExistence type="predicted"/>
<reference evidence="5" key="1">
    <citation type="submission" date="2017-01" db="EMBL/GenBank/DDBJ databases">
        <title>Comparative genomics of anhydrobiosis in the tardigrade Hypsibius dujardini.</title>
        <authorList>
            <person name="Yoshida Y."/>
            <person name="Koutsovoulos G."/>
            <person name="Laetsch D."/>
            <person name="Stevens L."/>
            <person name="Kumar S."/>
            <person name="Horikawa D."/>
            <person name="Ishino K."/>
            <person name="Komine S."/>
            <person name="Tomita M."/>
            <person name="Blaxter M."/>
            <person name="Arakawa K."/>
        </authorList>
    </citation>
    <scope>NUCLEOTIDE SEQUENCE [LARGE SCALE GENOMIC DNA]</scope>
    <source>
        <strain evidence="5">Z151</strain>
    </source>
</reference>
<dbReference type="Proteomes" id="UP000192578">
    <property type="component" value="Unassembled WGS sequence"/>
</dbReference>
<dbReference type="GO" id="GO:1903189">
    <property type="term" value="P:glyoxal metabolic process"/>
    <property type="evidence" value="ECO:0007669"/>
    <property type="project" value="TreeGrafter"/>
</dbReference>
<name>A0A1W0X7Y1_HYPEX</name>
<dbReference type="PANTHER" id="PTHR48094">
    <property type="entry name" value="PROTEIN/NUCLEIC ACID DEGLYCASE DJ-1-RELATED"/>
    <property type="match status" value="1"/>
</dbReference>
<keyword evidence="2" id="KW-0963">Cytoplasm</keyword>
<dbReference type="InterPro" id="IPR006287">
    <property type="entry name" value="DJ-1"/>
</dbReference>
<dbReference type="GO" id="GO:1902531">
    <property type="term" value="P:regulation of intracellular signal transduction"/>
    <property type="evidence" value="ECO:0007669"/>
    <property type="project" value="UniProtKB-ARBA"/>
</dbReference>
<dbReference type="GO" id="GO:0016684">
    <property type="term" value="F:oxidoreductase activity, acting on peroxide as acceptor"/>
    <property type="evidence" value="ECO:0007669"/>
    <property type="project" value="TreeGrafter"/>
</dbReference>
<gene>
    <name evidence="4" type="ORF">BV898_02544</name>
</gene>
<evidence type="ECO:0000313" key="4">
    <source>
        <dbReference type="EMBL" id="OQV23422.1"/>
    </source>
</evidence>
<evidence type="ECO:0000256" key="1">
    <source>
        <dbReference type="ARBA" id="ARBA00004496"/>
    </source>
</evidence>
<dbReference type="Pfam" id="PF01965">
    <property type="entry name" value="DJ-1_PfpI"/>
    <property type="match status" value="1"/>
</dbReference>
<dbReference type="GO" id="GO:0006979">
    <property type="term" value="P:response to oxidative stress"/>
    <property type="evidence" value="ECO:0007669"/>
    <property type="project" value="TreeGrafter"/>
</dbReference>
<dbReference type="FunFam" id="3.40.50.880:FF:000022">
    <property type="entry name" value="protein deglycase DJ-1"/>
    <property type="match status" value="1"/>
</dbReference>
<dbReference type="Gene3D" id="3.40.50.880">
    <property type="match status" value="1"/>
</dbReference>
<evidence type="ECO:0000256" key="2">
    <source>
        <dbReference type="ARBA" id="ARBA00022490"/>
    </source>
</evidence>
<dbReference type="GO" id="GO:0005634">
    <property type="term" value="C:nucleus"/>
    <property type="evidence" value="ECO:0007669"/>
    <property type="project" value="TreeGrafter"/>
</dbReference>
<comment type="caution">
    <text evidence="4">The sequence shown here is derived from an EMBL/GenBank/DDBJ whole genome shotgun (WGS) entry which is preliminary data.</text>
</comment>
<comment type="subcellular location">
    <subcellularLocation>
        <location evidence="1">Cytoplasm</location>
    </subcellularLocation>
</comment>
<dbReference type="InterPro" id="IPR050325">
    <property type="entry name" value="Prot/Nucl_acid_deglycase"/>
</dbReference>
<evidence type="ECO:0000313" key="5">
    <source>
        <dbReference type="Proteomes" id="UP000192578"/>
    </source>
</evidence>
<keyword evidence="5" id="KW-1185">Reference proteome</keyword>
<evidence type="ECO:0000259" key="3">
    <source>
        <dbReference type="Pfam" id="PF01965"/>
    </source>
</evidence>
<dbReference type="GO" id="GO:0005739">
    <property type="term" value="C:mitochondrion"/>
    <property type="evidence" value="ECO:0007669"/>
    <property type="project" value="TreeGrafter"/>
</dbReference>
<dbReference type="AlphaFoldDB" id="A0A1W0X7Y1"/>
<dbReference type="EMBL" id="MTYJ01000011">
    <property type="protein sequence ID" value="OQV23422.1"/>
    <property type="molecule type" value="Genomic_DNA"/>
</dbReference>
<dbReference type="InterPro" id="IPR002818">
    <property type="entry name" value="DJ-1/PfpI"/>
</dbReference>
<accession>A0A1W0X7Y1</accession>
<dbReference type="CDD" id="cd03135">
    <property type="entry name" value="GATase1_DJ-1"/>
    <property type="match status" value="1"/>
</dbReference>
<dbReference type="SUPFAM" id="SSF52317">
    <property type="entry name" value="Class I glutamine amidotransferase-like"/>
    <property type="match status" value="1"/>
</dbReference>